<evidence type="ECO:0000313" key="4">
    <source>
        <dbReference type="Proteomes" id="UP000031599"/>
    </source>
</evidence>
<organism evidence="3 4">
    <name type="scientific">Enhygromyxa salina</name>
    <dbReference type="NCBI Taxonomy" id="215803"/>
    <lineage>
        <taxon>Bacteria</taxon>
        <taxon>Pseudomonadati</taxon>
        <taxon>Myxococcota</taxon>
        <taxon>Polyangia</taxon>
        <taxon>Nannocystales</taxon>
        <taxon>Nannocystaceae</taxon>
        <taxon>Enhygromyxa</taxon>
    </lineage>
</organism>
<feature type="compositionally biased region" description="Basic and acidic residues" evidence="1">
    <location>
        <begin position="166"/>
        <end position="187"/>
    </location>
</feature>
<feature type="compositionally biased region" description="Low complexity" evidence="1">
    <location>
        <begin position="41"/>
        <end position="58"/>
    </location>
</feature>
<dbReference type="AlphaFoldDB" id="A0A0C2D7J6"/>
<feature type="region of interest" description="Disordered" evidence="1">
    <location>
        <begin position="145"/>
        <end position="300"/>
    </location>
</feature>
<dbReference type="InterPro" id="IPR016024">
    <property type="entry name" value="ARM-type_fold"/>
</dbReference>
<feature type="region of interest" description="Disordered" evidence="1">
    <location>
        <begin position="41"/>
        <end position="69"/>
    </location>
</feature>
<feature type="transmembrane region" description="Helical" evidence="2">
    <location>
        <begin position="12"/>
        <end position="31"/>
    </location>
</feature>
<accession>A0A0C2D7J6</accession>
<evidence type="ECO:0000256" key="2">
    <source>
        <dbReference type="SAM" id="Phobius"/>
    </source>
</evidence>
<sequence length="715" mass="75333">MFKDLETPQLVMMLMGFAGMLGFAGLALWLLRAQRRQAPQAGSAGAVSRSQPQAAPAPVISPPPEPYDPTEFIAIPGQRELDSPLAAGVGAESVEAFSDQHADTEFAPRDKTEFIAAPLGGRPDPDPDPFAHTAMVASAELRERQRLAAQPAPDSEKTAFVAPPPPDDKTEFITPPHAREPAPDKTEFITPPHARAPAPDTTGFVAPPPPDDKTAFVAPPPPDDKTAFVAPPPPDDKTAFVAPPEPAPDRTAFITPPHARAPAPDPTSFVPAPPARAPAPDPTSFVPAPPALAPPVAPPSPQMIERPGPVPDPPQKSVIPSAPAAPISARPSAPSIDLNEHFALAAAAFEQLQTATTSASLQAWRGHVEVLASVPGEQLAAHLRPHLSALPSHRAAAALLALLHSKSWPARRAFPQLLAELEPDARTGALVVLRSWNDPRALAIAVAALALADTDELRATWLECFADHGWDPGAEAIDAALTHANPQVVSAGLRALPHCATASSLEPKLANHVFAPDPRVRAQAIETSLLFANNSAWLVCHQLARNPSFPGAAELAGLLGTQAEIEKLCAALVASPTPALLRGLGLSGRHVVLDVCVGHFDDEDADMAAAARASLQAAAGRSFADAPEAKTWLAAQPSARLLGGAVRSGKQVLATLASAQPPLRRAIARELRLRTRARVHLDVDTLPDAWRHQIEQLSHNEAFGAIDFDRGFPWV</sequence>
<keyword evidence="2" id="KW-0812">Transmembrane</keyword>
<evidence type="ECO:0000256" key="1">
    <source>
        <dbReference type="SAM" id="MobiDB-lite"/>
    </source>
</evidence>
<dbReference type="EMBL" id="JMCC02000022">
    <property type="protein sequence ID" value="KIG17595.1"/>
    <property type="molecule type" value="Genomic_DNA"/>
</dbReference>
<dbReference type="RefSeq" id="WP_052548206.1">
    <property type="nucleotide sequence ID" value="NZ_JMCC02000022.1"/>
</dbReference>
<keyword evidence="2" id="KW-1133">Transmembrane helix</keyword>
<name>A0A0C2D7J6_9BACT</name>
<evidence type="ECO:0000313" key="3">
    <source>
        <dbReference type="EMBL" id="KIG17595.1"/>
    </source>
</evidence>
<proteinExistence type="predicted"/>
<dbReference type="SUPFAM" id="SSF48371">
    <property type="entry name" value="ARM repeat"/>
    <property type="match status" value="1"/>
</dbReference>
<dbReference type="Proteomes" id="UP000031599">
    <property type="component" value="Unassembled WGS sequence"/>
</dbReference>
<protein>
    <submittedName>
        <fullName evidence="3">Outer membrane protein, OmpA/MotB family protein</fullName>
    </submittedName>
</protein>
<keyword evidence="2" id="KW-0472">Membrane</keyword>
<gene>
    <name evidence="3" type="ORF">DB30_03076</name>
</gene>
<reference evidence="3 4" key="1">
    <citation type="submission" date="2014-12" db="EMBL/GenBank/DDBJ databases">
        <title>Genome assembly of Enhygromyxa salina DSM 15201.</title>
        <authorList>
            <person name="Sharma G."/>
            <person name="Subramanian S."/>
        </authorList>
    </citation>
    <scope>NUCLEOTIDE SEQUENCE [LARGE SCALE GENOMIC DNA]</scope>
    <source>
        <strain evidence="3 4">DSM 15201</strain>
    </source>
</reference>
<feature type="compositionally biased region" description="Pro residues" evidence="1">
    <location>
        <begin position="271"/>
        <end position="300"/>
    </location>
</feature>
<dbReference type="PRINTS" id="PR01217">
    <property type="entry name" value="PRICHEXTENSN"/>
</dbReference>
<comment type="caution">
    <text evidence="3">The sequence shown here is derived from an EMBL/GenBank/DDBJ whole genome shotgun (WGS) entry which is preliminary data.</text>
</comment>